<evidence type="ECO:0000313" key="5">
    <source>
        <dbReference type="RefSeq" id="XP_030765883.1"/>
    </source>
</evidence>
<dbReference type="RefSeq" id="XP_030765882.1">
    <property type="nucleotide sequence ID" value="XM_030910022.1"/>
</dbReference>
<dbReference type="CDD" id="cd09280">
    <property type="entry name" value="RNase_HI_eukaryote_like"/>
    <property type="match status" value="1"/>
</dbReference>
<dbReference type="OrthoDB" id="407198at2759"/>
<evidence type="ECO:0000259" key="2">
    <source>
        <dbReference type="PROSITE" id="PS50879"/>
    </source>
</evidence>
<dbReference type="RefSeq" id="XP_030765883.1">
    <property type="nucleotide sequence ID" value="XM_030910023.1"/>
</dbReference>
<reference evidence="4 5" key="1">
    <citation type="submission" date="2025-04" db="UniProtKB">
        <authorList>
            <consortium name="RefSeq"/>
        </authorList>
    </citation>
    <scope>IDENTIFICATION</scope>
    <source>
        <tissue evidence="4 5">Gonads</tissue>
    </source>
</reference>
<dbReference type="Pfam" id="PF00075">
    <property type="entry name" value="RNase_H"/>
    <property type="match status" value="1"/>
</dbReference>
<dbReference type="PANTHER" id="PTHR10642">
    <property type="entry name" value="RIBONUCLEASE H1"/>
    <property type="match status" value="1"/>
</dbReference>
<organism evidence="3 5">
    <name type="scientific">Sitophilus oryzae</name>
    <name type="common">Rice weevil</name>
    <name type="synonym">Curculio oryzae</name>
    <dbReference type="NCBI Taxonomy" id="7048"/>
    <lineage>
        <taxon>Eukaryota</taxon>
        <taxon>Metazoa</taxon>
        <taxon>Ecdysozoa</taxon>
        <taxon>Arthropoda</taxon>
        <taxon>Hexapoda</taxon>
        <taxon>Insecta</taxon>
        <taxon>Pterygota</taxon>
        <taxon>Neoptera</taxon>
        <taxon>Endopterygota</taxon>
        <taxon>Coleoptera</taxon>
        <taxon>Polyphaga</taxon>
        <taxon>Cucujiformia</taxon>
        <taxon>Curculionidae</taxon>
        <taxon>Dryophthorinae</taxon>
        <taxon>Sitophilus</taxon>
    </lineage>
</organism>
<protein>
    <submittedName>
        <fullName evidence="4 5">Ribonuclease H1-like</fullName>
    </submittedName>
</protein>
<dbReference type="PROSITE" id="PS50879">
    <property type="entry name" value="RNASE_H_1"/>
    <property type="match status" value="1"/>
</dbReference>
<dbReference type="GO" id="GO:0043137">
    <property type="term" value="P:DNA replication, removal of RNA primer"/>
    <property type="evidence" value="ECO:0007669"/>
    <property type="project" value="TreeGrafter"/>
</dbReference>
<dbReference type="InterPro" id="IPR036397">
    <property type="entry name" value="RNaseH_sf"/>
</dbReference>
<dbReference type="KEGG" id="soy:115889922"/>
<dbReference type="FunFam" id="3.30.420.10:FF:000115">
    <property type="entry name" value="Ribonuclease H"/>
    <property type="match status" value="1"/>
</dbReference>
<dbReference type="PANTHER" id="PTHR10642:SF31">
    <property type="entry name" value="RIBONUCLEASE H1"/>
    <property type="match status" value="1"/>
</dbReference>
<evidence type="ECO:0000256" key="1">
    <source>
        <dbReference type="ARBA" id="ARBA00005300"/>
    </source>
</evidence>
<dbReference type="Gene3D" id="3.30.420.10">
    <property type="entry name" value="Ribonuclease H-like superfamily/Ribonuclease H"/>
    <property type="match status" value="1"/>
</dbReference>
<evidence type="ECO:0000313" key="3">
    <source>
        <dbReference type="Proteomes" id="UP000504635"/>
    </source>
</evidence>
<dbReference type="GO" id="GO:0004523">
    <property type="term" value="F:RNA-DNA hybrid ribonuclease activity"/>
    <property type="evidence" value="ECO:0007669"/>
    <property type="project" value="InterPro"/>
</dbReference>
<feature type="domain" description="RNase H type-1" evidence="2">
    <location>
        <begin position="4"/>
        <end position="151"/>
    </location>
</feature>
<evidence type="ECO:0000313" key="4">
    <source>
        <dbReference type="RefSeq" id="XP_030765882.1"/>
    </source>
</evidence>
<dbReference type="AlphaFoldDB" id="A0A6J2YPD5"/>
<dbReference type="InterPro" id="IPR050092">
    <property type="entry name" value="RNase_H"/>
</dbReference>
<keyword evidence="3" id="KW-1185">Reference proteome</keyword>
<proteinExistence type="inferred from homology"/>
<gene>
    <name evidence="4 5" type="primary">LOC115889922</name>
</gene>
<dbReference type="Proteomes" id="UP000504635">
    <property type="component" value="Unplaced"/>
</dbReference>
<name>A0A6J2YPD5_SITOR</name>
<sequence>MNKADGYFEVYTDGACVNNGKSNARAGIGVWFGENSCLNISEPVQGRATNIAAEIQAACAALRVLNKLGHKKVRIYTDSEFTINCITKWMNNWKRNGWTVSNGGMVKNKGDLVVLDNLCQKFEHVDWVHCPAHSGVRGNEEADRLAKIGVQSYVVL</sequence>
<dbReference type="GeneID" id="115889922"/>
<comment type="similarity">
    <text evidence="1">Belongs to the RNase H family.</text>
</comment>
<accession>A0A6J2YPD5</accession>
<dbReference type="GO" id="GO:0003676">
    <property type="term" value="F:nucleic acid binding"/>
    <property type="evidence" value="ECO:0007669"/>
    <property type="project" value="InterPro"/>
</dbReference>
<dbReference type="SUPFAM" id="SSF53098">
    <property type="entry name" value="Ribonuclease H-like"/>
    <property type="match status" value="1"/>
</dbReference>
<dbReference type="InterPro" id="IPR002156">
    <property type="entry name" value="RNaseH_domain"/>
</dbReference>
<dbReference type="InterPro" id="IPR012337">
    <property type="entry name" value="RNaseH-like_sf"/>
</dbReference>